<dbReference type="InParanoid" id="D1Z154"/>
<dbReference type="GO" id="GO:0033013">
    <property type="term" value="P:tetrapyrrole metabolic process"/>
    <property type="evidence" value="ECO:0007669"/>
    <property type="project" value="UniProtKB-ARBA"/>
</dbReference>
<evidence type="ECO:0000313" key="7">
    <source>
        <dbReference type="EMBL" id="BAI62426.1"/>
    </source>
</evidence>
<dbReference type="RefSeq" id="WP_012901100.1">
    <property type="nucleotide sequence ID" value="NC_013665.1"/>
</dbReference>
<evidence type="ECO:0000313" key="8">
    <source>
        <dbReference type="Proteomes" id="UP000001882"/>
    </source>
</evidence>
<dbReference type="Gene3D" id="1.20.1260.100">
    <property type="entry name" value="TspO/MBR protein"/>
    <property type="match status" value="1"/>
</dbReference>
<comment type="subcellular location">
    <subcellularLocation>
        <location evidence="1">Membrane</location>
        <topology evidence="1">Multi-pass membrane protein</topology>
    </subcellularLocation>
</comment>
<dbReference type="CDD" id="cd15904">
    <property type="entry name" value="TSPO_MBR"/>
    <property type="match status" value="1"/>
</dbReference>
<dbReference type="FunFam" id="1.20.1260.100:FF:000001">
    <property type="entry name" value="translocator protein 2"/>
    <property type="match status" value="1"/>
</dbReference>
<dbReference type="OrthoDB" id="212929at2157"/>
<dbReference type="InterPro" id="IPR004307">
    <property type="entry name" value="TspO_MBR"/>
</dbReference>
<organism evidence="7 8">
    <name type="scientific">Methanocella paludicola (strain DSM 17711 / JCM 13418 / NBRC 101707 / SANAE)</name>
    <dbReference type="NCBI Taxonomy" id="304371"/>
    <lineage>
        <taxon>Archaea</taxon>
        <taxon>Methanobacteriati</taxon>
        <taxon>Methanobacteriota</taxon>
        <taxon>Stenosarchaea group</taxon>
        <taxon>Methanomicrobia</taxon>
        <taxon>Methanocellales</taxon>
        <taxon>Methanocellaceae</taxon>
        <taxon>Methanocella</taxon>
    </lineage>
</organism>
<dbReference type="PIRSF" id="PIRSF005859">
    <property type="entry name" value="PBR"/>
    <property type="match status" value="1"/>
</dbReference>
<gene>
    <name evidence="7" type="ordered locus">MCP_2354</name>
</gene>
<feature type="transmembrane region" description="Helical" evidence="6">
    <location>
        <begin position="51"/>
        <end position="69"/>
    </location>
</feature>
<comment type="similarity">
    <text evidence="2">Belongs to the TspO/BZRP family.</text>
</comment>
<evidence type="ECO:0000256" key="3">
    <source>
        <dbReference type="ARBA" id="ARBA00022692"/>
    </source>
</evidence>
<dbReference type="PANTHER" id="PTHR10057">
    <property type="entry name" value="PERIPHERAL-TYPE BENZODIAZEPINE RECEPTOR"/>
    <property type="match status" value="1"/>
</dbReference>
<accession>D1Z154</accession>
<dbReference type="Proteomes" id="UP000001882">
    <property type="component" value="Chromosome"/>
</dbReference>
<sequence length="158" mass="17569">MKFNDIVKLVAALAASFLAALIGSVFTIPSITTWYASLNKPFFTPPDWLFGPAWTILYLLMAIALFLVWRLPQSKQRDSAIAVYAAQLIMNVLWSVGFFGFHNILLGVALILLLLALIVLTTYEFYGLSKPAAYAMVPYILWVSFATCLNVAVFLLNP</sequence>
<dbReference type="eggNOG" id="arCOG04434">
    <property type="taxonomic scope" value="Archaea"/>
</dbReference>
<reference evidence="7 8" key="1">
    <citation type="journal article" date="2007" name="Appl. Environ. Microbiol.">
        <title>Isolation of key methanogens for global methane emission from rice paddy fields: a novel isolate affiliated with the clone cluster rice cluster I.</title>
        <authorList>
            <person name="Sakai S."/>
            <person name="Imachi H."/>
            <person name="Sekiguchi Y."/>
            <person name="Ohashi A."/>
            <person name="Harada H."/>
            <person name="Kamagata Y."/>
        </authorList>
    </citation>
    <scope>NUCLEOTIDE SEQUENCE [LARGE SCALE GENOMIC DNA]</scope>
    <source>
        <strain evidence="8">DSM 17711 / JCM 13418 / NBRC 101707 / SANAE</strain>
    </source>
</reference>
<dbReference type="STRING" id="304371.MCP_2354"/>
<protein>
    <submittedName>
        <fullName evidence="7">Tryptophan-rich sensory protein</fullName>
    </submittedName>
</protein>
<name>D1Z154_METPS</name>
<reference evidence="7 8" key="2">
    <citation type="journal article" date="2008" name="Int. J. Syst. Evol. Microbiol.">
        <title>Methanocella paludicola gen. nov., sp. nov., a methane-producing archaeon, the first isolate of the lineage 'Rice Cluster I', and proposal of the new archaeal order Methanocellales ord. nov.</title>
        <authorList>
            <person name="Sakai S."/>
            <person name="Imachi H."/>
            <person name="Hanada S."/>
            <person name="Ohashi A."/>
            <person name="Harada H."/>
            <person name="Kamagata Y."/>
        </authorList>
    </citation>
    <scope>NUCLEOTIDE SEQUENCE [LARGE SCALE GENOMIC DNA]</scope>
    <source>
        <strain evidence="8">DSM 17711 / JCM 13418 / NBRC 101707 / SANAE</strain>
    </source>
</reference>
<keyword evidence="5 6" id="KW-0472">Membrane</keyword>
<feature type="transmembrane region" description="Helical" evidence="6">
    <location>
        <begin position="81"/>
        <end position="99"/>
    </location>
</feature>
<dbReference type="Pfam" id="PF03073">
    <property type="entry name" value="TspO_MBR"/>
    <property type="match status" value="1"/>
</dbReference>
<keyword evidence="3 6" id="KW-0812">Transmembrane</keyword>
<dbReference type="KEGG" id="mpd:MCP_2354"/>
<evidence type="ECO:0000256" key="6">
    <source>
        <dbReference type="SAM" id="Phobius"/>
    </source>
</evidence>
<dbReference type="GO" id="GO:0016020">
    <property type="term" value="C:membrane"/>
    <property type="evidence" value="ECO:0007669"/>
    <property type="project" value="UniProtKB-SubCell"/>
</dbReference>
<evidence type="ECO:0000256" key="2">
    <source>
        <dbReference type="ARBA" id="ARBA00007524"/>
    </source>
</evidence>
<evidence type="ECO:0000256" key="1">
    <source>
        <dbReference type="ARBA" id="ARBA00004141"/>
    </source>
</evidence>
<dbReference type="EMBL" id="AP011532">
    <property type="protein sequence ID" value="BAI62426.1"/>
    <property type="molecule type" value="Genomic_DNA"/>
</dbReference>
<dbReference type="PANTHER" id="PTHR10057:SF0">
    <property type="entry name" value="TRANSLOCATOR PROTEIN"/>
    <property type="match status" value="1"/>
</dbReference>
<dbReference type="SMR" id="D1Z154"/>
<keyword evidence="4 6" id="KW-1133">Transmembrane helix</keyword>
<evidence type="ECO:0000256" key="5">
    <source>
        <dbReference type="ARBA" id="ARBA00023136"/>
    </source>
</evidence>
<dbReference type="PATRIC" id="fig|304371.9.peg.2399"/>
<reference evidence="8" key="3">
    <citation type="journal article" date="2011" name="PLoS ONE">
        <title>Genome sequence of a mesophilic hydrogenotrophic methanogen Methanocella paludicola, the first cultivated representative of the order Methanocellales.</title>
        <authorList>
            <person name="Sakai S."/>
            <person name="Takaki Y."/>
            <person name="Shimamura S."/>
            <person name="Sekine M."/>
            <person name="Tajima T."/>
            <person name="Kosugi H."/>
            <person name="Ichikawa N."/>
            <person name="Tasumi E."/>
            <person name="Hiraki A.T."/>
            <person name="Shimizu A."/>
            <person name="Kato Y."/>
            <person name="Nishiko R."/>
            <person name="Mori K."/>
            <person name="Fujita N."/>
            <person name="Imachi H."/>
            <person name="Takai K."/>
        </authorList>
    </citation>
    <scope>NUCLEOTIDE SEQUENCE [LARGE SCALE GENOMIC DNA]</scope>
    <source>
        <strain evidence="8">DSM 17711 / JCM 13418 / NBRC 101707 / SANAE</strain>
    </source>
</reference>
<evidence type="ECO:0000256" key="4">
    <source>
        <dbReference type="ARBA" id="ARBA00022989"/>
    </source>
</evidence>
<dbReference type="AlphaFoldDB" id="D1Z154"/>
<feature type="transmembrane region" description="Helical" evidence="6">
    <location>
        <begin position="105"/>
        <end position="126"/>
    </location>
</feature>
<dbReference type="GeneID" id="8682839"/>
<keyword evidence="8" id="KW-1185">Reference proteome</keyword>
<feature type="transmembrane region" description="Helical" evidence="6">
    <location>
        <begin position="133"/>
        <end position="156"/>
    </location>
</feature>
<proteinExistence type="inferred from homology"/>
<dbReference type="InterPro" id="IPR038330">
    <property type="entry name" value="TspO/MBR-related_sf"/>
</dbReference>